<dbReference type="EMBL" id="ML991790">
    <property type="protein sequence ID" value="KAF2235550.1"/>
    <property type="molecule type" value="Genomic_DNA"/>
</dbReference>
<evidence type="ECO:0000256" key="8">
    <source>
        <dbReference type="ARBA" id="ARBA00023136"/>
    </source>
</evidence>
<reference evidence="11" key="1">
    <citation type="journal article" date="2020" name="Stud. Mycol.">
        <title>101 Dothideomycetes genomes: a test case for predicting lifestyles and emergence of pathogens.</title>
        <authorList>
            <person name="Haridas S."/>
            <person name="Albert R."/>
            <person name="Binder M."/>
            <person name="Bloem J."/>
            <person name="Labutti K."/>
            <person name="Salamov A."/>
            <person name="Andreopoulos B."/>
            <person name="Baker S."/>
            <person name="Barry K."/>
            <person name="Bills G."/>
            <person name="Bluhm B."/>
            <person name="Cannon C."/>
            <person name="Castanera R."/>
            <person name="Culley D."/>
            <person name="Daum C."/>
            <person name="Ezra D."/>
            <person name="Gonzalez J."/>
            <person name="Henrissat B."/>
            <person name="Kuo A."/>
            <person name="Liang C."/>
            <person name="Lipzen A."/>
            <person name="Lutzoni F."/>
            <person name="Magnuson J."/>
            <person name="Mondo S."/>
            <person name="Nolan M."/>
            <person name="Ohm R."/>
            <person name="Pangilinan J."/>
            <person name="Park H.-J."/>
            <person name="Ramirez L."/>
            <person name="Alfaro M."/>
            <person name="Sun H."/>
            <person name="Tritt A."/>
            <person name="Yoshinaga Y."/>
            <person name="Zwiers L.-H."/>
            <person name="Turgeon B."/>
            <person name="Goodwin S."/>
            <person name="Spatafora J."/>
            <person name="Crous P."/>
            <person name="Grigoriev I."/>
        </authorList>
    </citation>
    <scope>NUCLEOTIDE SEQUENCE</scope>
    <source>
        <strain evidence="11">Tuck. ex Michener</strain>
    </source>
</reference>
<dbReference type="OrthoDB" id="342981at2759"/>
<comment type="similarity">
    <text evidence="2">Belongs to the syntaxin family.</text>
</comment>
<evidence type="ECO:0000256" key="9">
    <source>
        <dbReference type="SAM" id="Coils"/>
    </source>
</evidence>
<keyword evidence="6" id="KW-1133">Transmembrane helix</keyword>
<keyword evidence="7 9" id="KW-0175">Coiled coil</keyword>
<dbReference type="GO" id="GO:0015031">
    <property type="term" value="P:protein transport"/>
    <property type="evidence" value="ECO:0007669"/>
    <property type="project" value="UniProtKB-KW"/>
</dbReference>
<feature type="domain" description="T-SNARE coiled-coil homology" evidence="10">
    <location>
        <begin position="278"/>
        <end position="340"/>
    </location>
</feature>
<keyword evidence="3" id="KW-0813">Transport</keyword>
<dbReference type="PANTHER" id="PTHR15959:SF0">
    <property type="entry name" value="SYNTAXIN-18"/>
    <property type="match status" value="1"/>
</dbReference>
<evidence type="ECO:0000259" key="10">
    <source>
        <dbReference type="PROSITE" id="PS50192"/>
    </source>
</evidence>
<keyword evidence="12" id="KW-1185">Reference proteome</keyword>
<dbReference type="Pfam" id="PF10496">
    <property type="entry name" value="Syntaxin-18_N"/>
    <property type="match status" value="1"/>
</dbReference>
<dbReference type="InterPro" id="IPR019529">
    <property type="entry name" value="Syntaxin-18_N"/>
</dbReference>
<evidence type="ECO:0000256" key="6">
    <source>
        <dbReference type="ARBA" id="ARBA00022989"/>
    </source>
</evidence>
<evidence type="ECO:0000256" key="5">
    <source>
        <dbReference type="ARBA" id="ARBA00022927"/>
    </source>
</evidence>
<evidence type="ECO:0000256" key="3">
    <source>
        <dbReference type="ARBA" id="ARBA00022448"/>
    </source>
</evidence>
<comment type="subcellular location">
    <subcellularLocation>
        <location evidence="1">Membrane</location>
        <topology evidence="1">Single-pass type IV membrane protein</topology>
    </subcellularLocation>
</comment>
<dbReference type="GO" id="GO:0031201">
    <property type="term" value="C:SNARE complex"/>
    <property type="evidence" value="ECO:0007669"/>
    <property type="project" value="TreeGrafter"/>
</dbReference>
<dbReference type="InterPro" id="IPR000727">
    <property type="entry name" value="T_SNARE_dom"/>
</dbReference>
<dbReference type="GO" id="GO:0005783">
    <property type="term" value="C:endoplasmic reticulum"/>
    <property type="evidence" value="ECO:0007669"/>
    <property type="project" value="TreeGrafter"/>
</dbReference>
<evidence type="ECO:0000313" key="12">
    <source>
        <dbReference type="Proteomes" id="UP000800092"/>
    </source>
</evidence>
<organism evidence="11 12">
    <name type="scientific">Viridothelium virens</name>
    <name type="common">Speckled blister lichen</name>
    <name type="synonym">Trypethelium virens</name>
    <dbReference type="NCBI Taxonomy" id="1048519"/>
    <lineage>
        <taxon>Eukaryota</taxon>
        <taxon>Fungi</taxon>
        <taxon>Dikarya</taxon>
        <taxon>Ascomycota</taxon>
        <taxon>Pezizomycotina</taxon>
        <taxon>Dothideomycetes</taxon>
        <taxon>Dothideomycetes incertae sedis</taxon>
        <taxon>Trypetheliales</taxon>
        <taxon>Trypetheliaceae</taxon>
        <taxon>Viridothelium</taxon>
    </lineage>
</organism>
<dbReference type="Proteomes" id="UP000800092">
    <property type="component" value="Unassembled WGS sequence"/>
</dbReference>
<gene>
    <name evidence="11" type="ORF">EV356DRAFT_444626</name>
</gene>
<evidence type="ECO:0000313" key="11">
    <source>
        <dbReference type="EMBL" id="KAF2235550.1"/>
    </source>
</evidence>
<proteinExistence type="inferred from homology"/>
<dbReference type="PROSITE" id="PS50192">
    <property type="entry name" value="T_SNARE"/>
    <property type="match status" value="1"/>
</dbReference>
<name>A0A6A6HDI2_VIRVR</name>
<evidence type="ECO:0000256" key="4">
    <source>
        <dbReference type="ARBA" id="ARBA00022692"/>
    </source>
</evidence>
<dbReference type="GO" id="GO:0006890">
    <property type="term" value="P:retrograde vesicle-mediated transport, Golgi to endoplasmic reticulum"/>
    <property type="evidence" value="ECO:0007669"/>
    <property type="project" value="TreeGrafter"/>
</dbReference>
<keyword evidence="5" id="KW-0653">Protein transport</keyword>
<dbReference type="PANTHER" id="PTHR15959">
    <property type="entry name" value="SYNTAXIN-18"/>
    <property type="match status" value="1"/>
</dbReference>
<sequence>MADITPLFETCLQKHGKVRIRTRQYNVQELDEFLKEAYSINSRLVELNSYLRSIRQSYLSVAHPPRRKQLTREESISIRAQDKDRKYLTDQQRTEIDAQAKKLLRELNAAIDTLSETEQQRQAIESQIALKKRARDGLGALGRWAAGGAITAKSPEEEAEEAKANTLKMHREGVIWFLQRRLEECGRVQSEMMEVRLTREMEKSKSILYKNQGARPSDFSTSLDATAMNGHAPKELKKPSYNTLSPTAAVDDKSRIEAEQSLSSEQLQLFEEENQGMLKHYEDTLDQVRNAERSLIEISELQTTLANNLAVQSAHIDQLVQDSSFTEENVGKGNKELKKAAERRSTAQMVFWGTSALCTTLIIWDLIF</sequence>
<evidence type="ECO:0000256" key="7">
    <source>
        <dbReference type="ARBA" id="ARBA00023054"/>
    </source>
</evidence>
<dbReference type="SUPFAM" id="SSF58038">
    <property type="entry name" value="SNARE fusion complex"/>
    <property type="match status" value="1"/>
</dbReference>
<keyword evidence="8" id="KW-0472">Membrane</keyword>
<feature type="coiled-coil region" evidence="9">
    <location>
        <begin position="100"/>
        <end position="134"/>
    </location>
</feature>
<evidence type="ECO:0000256" key="1">
    <source>
        <dbReference type="ARBA" id="ARBA00004211"/>
    </source>
</evidence>
<dbReference type="AlphaFoldDB" id="A0A6A6HDI2"/>
<evidence type="ECO:0000256" key="2">
    <source>
        <dbReference type="ARBA" id="ARBA00009063"/>
    </source>
</evidence>
<accession>A0A6A6HDI2</accession>
<keyword evidence="4" id="KW-0812">Transmembrane</keyword>
<protein>
    <submittedName>
        <fullName evidence="11">Snare protein syntaxin-like protein 18/UFE1</fullName>
    </submittedName>
</protein>
<dbReference type="Gene3D" id="1.20.5.110">
    <property type="match status" value="1"/>
</dbReference>